<dbReference type="OMA" id="NCIVTEY"/>
<dbReference type="Gene3D" id="1.10.510.10">
    <property type="entry name" value="Transferase(Phosphotransferase) domain 1"/>
    <property type="match status" value="1"/>
</dbReference>
<dbReference type="FunFam" id="3.30.200.20:FF:000180">
    <property type="entry name" value="serine/threonine-protein kinase STY46-like"/>
    <property type="match status" value="1"/>
</dbReference>
<keyword evidence="12" id="KW-1185">Reference proteome</keyword>
<evidence type="ECO:0000256" key="7">
    <source>
        <dbReference type="PROSITE-ProRule" id="PRU10141"/>
    </source>
</evidence>
<feature type="binding site" evidence="7">
    <location>
        <position position="373"/>
    </location>
    <ligand>
        <name>ATP</name>
        <dbReference type="ChEBI" id="CHEBI:30616"/>
    </ligand>
</feature>
<feature type="transmembrane region" description="Helical" evidence="9">
    <location>
        <begin position="107"/>
        <end position="127"/>
    </location>
</feature>
<dbReference type="GO" id="GO:0007165">
    <property type="term" value="P:signal transduction"/>
    <property type="evidence" value="ECO:0000318"/>
    <property type="project" value="GO_Central"/>
</dbReference>
<gene>
    <name evidence="11" type="ORF">DICPUDRAFT_40205</name>
</gene>
<dbReference type="CDD" id="cd13999">
    <property type="entry name" value="STKc_MAP3K-like"/>
    <property type="match status" value="1"/>
</dbReference>
<dbReference type="PROSITE" id="PS00107">
    <property type="entry name" value="PROTEIN_KINASE_ATP"/>
    <property type="match status" value="1"/>
</dbReference>
<evidence type="ECO:0000313" key="11">
    <source>
        <dbReference type="EMBL" id="EGC31244.1"/>
    </source>
</evidence>
<proteinExistence type="predicted"/>
<feature type="transmembrane region" description="Helical" evidence="9">
    <location>
        <begin position="133"/>
        <end position="158"/>
    </location>
</feature>
<dbReference type="GO" id="GO:0005737">
    <property type="term" value="C:cytoplasm"/>
    <property type="evidence" value="ECO:0000318"/>
    <property type="project" value="GO_Central"/>
</dbReference>
<evidence type="ECO:0000256" key="2">
    <source>
        <dbReference type="ARBA" id="ARBA00022741"/>
    </source>
</evidence>
<keyword evidence="3" id="KW-0418">Kinase</keyword>
<evidence type="ECO:0000256" key="3">
    <source>
        <dbReference type="ARBA" id="ARBA00022777"/>
    </source>
</evidence>
<comment type="catalytic activity">
    <reaction evidence="6">
        <text>L-seryl-[protein] + ATP = O-phospho-L-seryl-[protein] + ADP + H(+)</text>
        <dbReference type="Rhea" id="RHEA:17989"/>
        <dbReference type="Rhea" id="RHEA-COMP:9863"/>
        <dbReference type="Rhea" id="RHEA-COMP:11604"/>
        <dbReference type="ChEBI" id="CHEBI:15378"/>
        <dbReference type="ChEBI" id="CHEBI:29999"/>
        <dbReference type="ChEBI" id="CHEBI:30616"/>
        <dbReference type="ChEBI" id="CHEBI:83421"/>
        <dbReference type="ChEBI" id="CHEBI:456216"/>
        <dbReference type="EC" id="2.7.11.1"/>
    </reaction>
</comment>
<dbReference type="Proteomes" id="UP000001064">
    <property type="component" value="Unassembled WGS sequence"/>
</dbReference>
<sequence>MGVCDSDTALGKSNISCTFCSYLFNKSYELAGSGDSALVFNAMVDSMALGYIFSALYLLFRLQRSYTFLQKNSPINRPSAINNVIEDVWDKNFGISMDSPQIINSTYFKHTLLVSLWLAFEGLLLLFLPPNSIIYPILVILVGSGHVVTDNWILIFLYGKEDDRFSARRSLYLCALLYLIVLATSMSSFFDDKEKCNNMSCQTFMFEDEYTLFAFSAAGFLVYIIVLGLTLKRSLLRPTSRVWLCFLIAYNCLNSVGSLLNIFNTDVGYCFLGIGSVIYSFAYGPILFKTCGDDTNLLRARSEFLPLLTNFNEYTSLFGRESIATSGEGAASALQLSAFYIRFNEFKFGHVIGEGYFGEVRKAVWKGAVVAVKILHRNSFRNTDGNKEENVFFKEVAILSILRHPNVLQFLGVCSETNLNCIVTEYMAGGSLDRLLADRYFLLRQNPIMAWSLSLSIARGMFYLHDWKPNPILHRDLSTKNILLDESLTIAKVADFGLSKEQNFEMTSTVGHLCYQAPEVFIGDLYTPKADVYSFGILIWCLLTGEQPNQNLQPLKMANMAAHEDYRPPIPSPLEPMWEPLAKLATMCWKKNPEERPSFNFILDFLESQMPIHANYNSYKPTIPYNGSIGKINTDIGDNDINNNNNNNNINNGGLNNSSNSNSNSNLQEEEFHYIDG</sequence>
<dbReference type="RefSeq" id="XP_003292222.1">
    <property type="nucleotide sequence ID" value="XM_003292174.1"/>
</dbReference>
<dbReference type="InParanoid" id="F0ZXT0"/>
<dbReference type="InterPro" id="IPR051681">
    <property type="entry name" value="Ser/Thr_Kinases-Pseudokinases"/>
</dbReference>
<dbReference type="GO" id="GO:0005524">
    <property type="term" value="F:ATP binding"/>
    <property type="evidence" value="ECO:0007669"/>
    <property type="project" value="UniProtKB-UniRule"/>
</dbReference>
<evidence type="ECO:0000313" key="12">
    <source>
        <dbReference type="Proteomes" id="UP000001064"/>
    </source>
</evidence>
<evidence type="ECO:0000256" key="8">
    <source>
        <dbReference type="SAM" id="MobiDB-lite"/>
    </source>
</evidence>
<feature type="compositionally biased region" description="Low complexity" evidence="8">
    <location>
        <begin position="643"/>
        <end position="667"/>
    </location>
</feature>
<comment type="catalytic activity">
    <reaction evidence="5">
        <text>L-threonyl-[protein] + ATP = O-phospho-L-threonyl-[protein] + ADP + H(+)</text>
        <dbReference type="Rhea" id="RHEA:46608"/>
        <dbReference type="Rhea" id="RHEA-COMP:11060"/>
        <dbReference type="Rhea" id="RHEA-COMP:11605"/>
        <dbReference type="ChEBI" id="CHEBI:15378"/>
        <dbReference type="ChEBI" id="CHEBI:30013"/>
        <dbReference type="ChEBI" id="CHEBI:30616"/>
        <dbReference type="ChEBI" id="CHEBI:61977"/>
        <dbReference type="ChEBI" id="CHEBI:456216"/>
        <dbReference type="EC" id="2.7.11.1"/>
    </reaction>
</comment>
<dbReference type="InterPro" id="IPR008266">
    <property type="entry name" value="Tyr_kinase_AS"/>
</dbReference>
<dbReference type="PROSITE" id="PS50011">
    <property type="entry name" value="PROTEIN_KINASE_DOM"/>
    <property type="match status" value="1"/>
</dbReference>
<dbReference type="EMBL" id="GL871266">
    <property type="protein sequence ID" value="EGC31244.1"/>
    <property type="molecule type" value="Genomic_DNA"/>
</dbReference>
<feature type="region of interest" description="Disordered" evidence="8">
    <location>
        <begin position="643"/>
        <end position="677"/>
    </location>
</feature>
<dbReference type="PROSITE" id="PS00109">
    <property type="entry name" value="PROTEIN_KINASE_TYR"/>
    <property type="match status" value="1"/>
</dbReference>
<keyword evidence="9" id="KW-0812">Transmembrane</keyword>
<feature type="transmembrane region" description="Helical" evidence="9">
    <location>
        <begin position="38"/>
        <end position="60"/>
    </location>
</feature>
<accession>F0ZXT0</accession>
<keyword evidence="1" id="KW-0808">Transferase</keyword>
<dbReference type="Pfam" id="PF07714">
    <property type="entry name" value="PK_Tyr_Ser-Thr"/>
    <property type="match status" value="1"/>
</dbReference>
<dbReference type="PANTHER" id="PTHR44329">
    <property type="entry name" value="SERINE/THREONINE-PROTEIN KINASE TNNI3K-RELATED"/>
    <property type="match status" value="1"/>
</dbReference>
<evidence type="ECO:0000259" key="10">
    <source>
        <dbReference type="PROSITE" id="PS50011"/>
    </source>
</evidence>
<protein>
    <recommendedName>
        <fullName evidence="10">Protein kinase domain-containing protein</fullName>
    </recommendedName>
</protein>
<dbReference type="STRING" id="5786.F0ZXT0"/>
<dbReference type="InterPro" id="IPR001245">
    <property type="entry name" value="Ser-Thr/Tyr_kinase_cat_dom"/>
</dbReference>
<dbReference type="SUPFAM" id="SSF56112">
    <property type="entry name" value="Protein kinase-like (PK-like)"/>
    <property type="match status" value="1"/>
</dbReference>
<keyword evidence="4 7" id="KW-0067">ATP-binding</keyword>
<dbReference type="AlphaFoldDB" id="F0ZXT0"/>
<dbReference type="VEuPathDB" id="AmoebaDB:DICPUDRAFT_40205"/>
<name>F0ZXT0_DICPU</name>
<feature type="transmembrane region" description="Helical" evidence="9">
    <location>
        <begin position="243"/>
        <end position="263"/>
    </location>
</feature>
<dbReference type="eggNOG" id="KOG0192">
    <property type="taxonomic scope" value="Eukaryota"/>
</dbReference>
<keyword evidence="9" id="KW-0472">Membrane</keyword>
<dbReference type="FunCoup" id="F0ZXT0">
    <property type="interactions" value="112"/>
</dbReference>
<dbReference type="Gene3D" id="3.30.200.20">
    <property type="entry name" value="Phosphorylase Kinase, domain 1"/>
    <property type="match status" value="1"/>
</dbReference>
<organism evidence="11 12">
    <name type="scientific">Dictyostelium purpureum</name>
    <name type="common">Slime mold</name>
    <dbReference type="NCBI Taxonomy" id="5786"/>
    <lineage>
        <taxon>Eukaryota</taxon>
        <taxon>Amoebozoa</taxon>
        <taxon>Evosea</taxon>
        <taxon>Eumycetozoa</taxon>
        <taxon>Dictyostelia</taxon>
        <taxon>Dictyosteliales</taxon>
        <taxon>Dictyosteliaceae</taxon>
        <taxon>Dictyostelium</taxon>
    </lineage>
</organism>
<evidence type="ECO:0000256" key="9">
    <source>
        <dbReference type="SAM" id="Phobius"/>
    </source>
</evidence>
<reference evidence="12" key="1">
    <citation type="journal article" date="2011" name="Genome Biol.">
        <title>Comparative genomics of the social amoebae Dictyostelium discoideum and Dictyostelium purpureum.</title>
        <authorList>
            <consortium name="US DOE Joint Genome Institute (JGI-PGF)"/>
            <person name="Sucgang R."/>
            <person name="Kuo A."/>
            <person name="Tian X."/>
            <person name="Salerno W."/>
            <person name="Parikh A."/>
            <person name="Feasley C.L."/>
            <person name="Dalin E."/>
            <person name="Tu H."/>
            <person name="Huang E."/>
            <person name="Barry K."/>
            <person name="Lindquist E."/>
            <person name="Shapiro H."/>
            <person name="Bruce D."/>
            <person name="Schmutz J."/>
            <person name="Salamov A."/>
            <person name="Fey P."/>
            <person name="Gaudet P."/>
            <person name="Anjard C."/>
            <person name="Babu M.M."/>
            <person name="Basu S."/>
            <person name="Bushmanova Y."/>
            <person name="van der Wel H."/>
            <person name="Katoh-Kurasawa M."/>
            <person name="Dinh C."/>
            <person name="Coutinho P.M."/>
            <person name="Saito T."/>
            <person name="Elias M."/>
            <person name="Schaap P."/>
            <person name="Kay R.R."/>
            <person name="Henrissat B."/>
            <person name="Eichinger L."/>
            <person name="Rivero F."/>
            <person name="Putnam N.H."/>
            <person name="West C.M."/>
            <person name="Loomis W.F."/>
            <person name="Chisholm R.L."/>
            <person name="Shaulsky G."/>
            <person name="Strassmann J.E."/>
            <person name="Queller D.C."/>
            <person name="Kuspa A."/>
            <person name="Grigoriev I.V."/>
        </authorList>
    </citation>
    <scope>NUCLEOTIDE SEQUENCE [LARGE SCALE GENOMIC DNA]</scope>
    <source>
        <strain evidence="12">QSDP1</strain>
    </source>
</reference>
<dbReference type="PRINTS" id="PR00109">
    <property type="entry name" value="TYRKINASE"/>
</dbReference>
<dbReference type="PANTHER" id="PTHR44329:SF288">
    <property type="entry name" value="MITOGEN-ACTIVATED PROTEIN KINASE KINASE KINASE 20"/>
    <property type="match status" value="1"/>
</dbReference>
<keyword evidence="9" id="KW-1133">Transmembrane helix</keyword>
<dbReference type="InterPro" id="IPR017441">
    <property type="entry name" value="Protein_kinase_ATP_BS"/>
</dbReference>
<dbReference type="KEGG" id="dpp:DICPUDRAFT_40205"/>
<evidence type="ECO:0000256" key="4">
    <source>
        <dbReference type="ARBA" id="ARBA00022840"/>
    </source>
</evidence>
<evidence type="ECO:0000256" key="5">
    <source>
        <dbReference type="ARBA" id="ARBA00047899"/>
    </source>
</evidence>
<dbReference type="GO" id="GO:0004674">
    <property type="term" value="F:protein serine/threonine kinase activity"/>
    <property type="evidence" value="ECO:0007669"/>
    <property type="project" value="UniProtKB-EC"/>
</dbReference>
<dbReference type="GeneID" id="10505970"/>
<evidence type="ECO:0000256" key="6">
    <source>
        <dbReference type="ARBA" id="ARBA00048679"/>
    </source>
</evidence>
<feature type="transmembrane region" description="Helical" evidence="9">
    <location>
        <begin position="210"/>
        <end position="231"/>
    </location>
</feature>
<dbReference type="OrthoDB" id="4062651at2759"/>
<feature type="domain" description="Protein kinase" evidence="10">
    <location>
        <begin position="346"/>
        <end position="616"/>
    </location>
</feature>
<dbReference type="InterPro" id="IPR011009">
    <property type="entry name" value="Kinase-like_dom_sf"/>
</dbReference>
<feature type="transmembrane region" description="Helical" evidence="9">
    <location>
        <begin position="170"/>
        <end position="190"/>
    </location>
</feature>
<dbReference type="GO" id="GO:0004672">
    <property type="term" value="F:protein kinase activity"/>
    <property type="evidence" value="ECO:0000318"/>
    <property type="project" value="GO_Central"/>
</dbReference>
<evidence type="ECO:0000256" key="1">
    <source>
        <dbReference type="ARBA" id="ARBA00022679"/>
    </source>
</evidence>
<dbReference type="InterPro" id="IPR000719">
    <property type="entry name" value="Prot_kinase_dom"/>
</dbReference>
<keyword evidence="2 7" id="KW-0547">Nucleotide-binding</keyword>